<dbReference type="Proteomes" id="UP000190648">
    <property type="component" value="Unassembled WGS sequence"/>
</dbReference>
<keyword evidence="1" id="KW-0732">Signal</keyword>
<proteinExistence type="predicted"/>
<feature type="signal peptide" evidence="1">
    <location>
        <begin position="1"/>
        <end position="17"/>
    </location>
</feature>
<evidence type="ECO:0000256" key="1">
    <source>
        <dbReference type="SAM" id="SignalP"/>
    </source>
</evidence>
<sequence>MFTLVAVTLSLYIQVKCSWTKVQLYGQHSRLRAGIQHVGEQTRYASGGQHLMFPKKTRRMFLGCVLEEILLAAYRLERKLKSNNLRICICSHLCWRKAMGRPMEPSVKSSKMNVGVIDVPDGNEGGIKPFMLGRDSSGVFCTASDTKDTIMMFAFTTIKYNLNFAYINISGFLQLAHKILLCYTFTAKNYICDGCRMQ</sequence>
<feature type="chain" id="PRO_5012098729" evidence="1">
    <location>
        <begin position="18"/>
        <end position="198"/>
    </location>
</feature>
<evidence type="ECO:0000313" key="2">
    <source>
        <dbReference type="EMBL" id="OPJ82736.1"/>
    </source>
</evidence>
<comment type="caution">
    <text evidence="2">The sequence shown here is derived from an EMBL/GenBank/DDBJ whole genome shotgun (WGS) entry which is preliminary data.</text>
</comment>
<organism evidence="2 3">
    <name type="scientific">Patagioenas fasciata monilis</name>
    <dbReference type="NCBI Taxonomy" id="372326"/>
    <lineage>
        <taxon>Eukaryota</taxon>
        <taxon>Metazoa</taxon>
        <taxon>Chordata</taxon>
        <taxon>Craniata</taxon>
        <taxon>Vertebrata</taxon>
        <taxon>Euteleostomi</taxon>
        <taxon>Archelosauria</taxon>
        <taxon>Archosauria</taxon>
        <taxon>Dinosauria</taxon>
        <taxon>Saurischia</taxon>
        <taxon>Theropoda</taxon>
        <taxon>Coelurosauria</taxon>
        <taxon>Aves</taxon>
        <taxon>Neognathae</taxon>
        <taxon>Neoaves</taxon>
        <taxon>Columbimorphae</taxon>
        <taxon>Columbiformes</taxon>
        <taxon>Columbidae</taxon>
        <taxon>Patagioenas</taxon>
    </lineage>
</organism>
<keyword evidence="3" id="KW-1185">Reference proteome</keyword>
<gene>
    <name evidence="2" type="ORF">AV530_004851</name>
</gene>
<reference evidence="2 3" key="1">
    <citation type="submission" date="2016-02" db="EMBL/GenBank/DDBJ databases">
        <title>Band-tailed pigeon sequencing and assembly.</title>
        <authorList>
            <person name="Soares A.E."/>
            <person name="Novak B.J."/>
            <person name="Rice E.S."/>
            <person name="O'Connell B."/>
            <person name="Chang D."/>
            <person name="Weber S."/>
            <person name="Shapiro B."/>
        </authorList>
    </citation>
    <scope>NUCLEOTIDE SEQUENCE [LARGE SCALE GENOMIC DNA]</scope>
    <source>
        <strain evidence="2">BTP2013</strain>
        <tissue evidence="2">Blood</tissue>
    </source>
</reference>
<protein>
    <submittedName>
        <fullName evidence="2">Uncharacterized protein</fullName>
    </submittedName>
</protein>
<name>A0A1V4KE42_PATFA</name>
<dbReference type="EMBL" id="LSYS01003456">
    <property type="protein sequence ID" value="OPJ82736.1"/>
    <property type="molecule type" value="Genomic_DNA"/>
</dbReference>
<dbReference type="AlphaFoldDB" id="A0A1V4KE42"/>
<accession>A0A1V4KE42</accession>
<evidence type="ECO:0000313" key="3">
    <source>
        <dbReference type="Proteomes" id="UP000190648"/>
    </source>
</evidence>